<feature type="region of interest" description="Disordered" evidence="1">
    <location>
        <begin position="1"/>
        <end position="30"/>
    </location>
</feature>
<accession>A0A8S9MMK5</accession>
<evidence type="ECO:0000256" key="1">
    <source>
        <dbReference type="SAM" id="MobiDB-lite"/>
    </source>
</evidence>
<evidence type="ECO:0000313" key="2">
    <source>
        <dbReference type="EMBL" id="KAF2619388.1"/>
    </source>
</evidence>
<comment type="caution">
    <text evidence="2">The sequence shown here is derived from an EMBL/GenBank/DDBJ whole genome shotgun (WGS) entry which is preliminary data.</text>
</comment>
<feature type="compositionally biased region" description="Basic and acidic residues" evidence="1">
    <location>
        <begin position="1"/>
        <end position="13"/>
    </location>
</feature>
<gene>
    <name evidence="2" type="ORF">F2Q68_00039123</name>
</gene>
<feature type="region of interest" description="Disordered" evidence="1">
    <location>
        <begin position="282"/>
        <end position="303"/>
    </location>
</feature>
<sequence>MPKIDSTRIDALRPRPKPSANLPYTTSTHSEDATDVMEMDKVPMGRTLRKRKEKFSKHLKRGVNEKEMENFLKRVLRIPLEKPFEEAYFTHRLWMFFRETKETQEDIRRMFHEVREKMKNMITLKKKSDPGKFAIPCLVKGLKVESSQESFTFVDCSQRNSGGIVRDLEVQIGEVCNMQTNQLCLTLIDPHAYYDPIPGMKPHTSSRRIDNPGLIAACLCGAEYETEYSASIETHTATSIDIATTEAHDEDYMEERAIEYHALCSEEDRLLHHSYRNAPSIDRGYKPSIDTHHHQTNRGRESTDAAYHTSIDNGVDLAREGNYLIESWVDDHYHESFSVETAISQPRADELHEGFTTEELLNMQERDEEDQHQAEACGEGTRFSRLLTRANCPSIDINIPSSIDSHPKPPSTVSEKAKHYNDHLTHDEFGIFRDPDGYARVMDGHALKVSREDIADILQMANGAENLFVQRRKTPEHQKRVPTTSYNTSAKSEDRGELVPKVTSDRMSHGKEISDNAYATLIRNQLQLESLGDRLQSIENATATMHDKWRRGDEAMRDFTEEKEPREEDKEPGEEHKESGEGVELESRRNDEQAEETGETQAARQHQTESHAGIPHAEVTPVEGPTIPAIGESAEADADSVEATDVDALKELEGRLMNAIRDGLKEVNKKFESLGNQLTLLEKEVMSLAMSVPDAAGVLDIAKQMQSEHGEGNDEEDGSL</sequence>
<evidence type="ECO:0000313" key="3">
    <source>
        <dbReference type="Proteomes" id="UP000712281"/>
    </source>
</evidence>
<feature type="compositionally biased region" description="Basic and acidic residues" evidence="1">
    <location>
        <begin position="558"/>
        <end position="592"/>
    </location>
</feature>
<name>A0A8S9MMK5_BRACR</name>
<organism evidence="2 3">
    <name type="scientific">Brassica cretica</name>
    <name type="common">Mustard</name>
    <dbReference type="NCBI Taxonomy" id="69181"/>
    <lineage>
        <taxon>Eukaryota</taxon>
        <taxon>Viridiplantae</taxon>
        <taxon>Streptophyta</taxon>
        <taxon>Embryophyta</taxon>
        <taxon>Tracheophyta</taxon>
        <taxon>Spermatophyta</taxon>
        <taxon>Magnoliopsida</taxon>
        <taxon>eudicotyledons</taxon>
        <taxon>Gunneridae</taxon>
        <taxon>Pentapetalae</taxon>
        <taxon>rosids</taxon>
        <taxon>malvids</taxon>
        <taxon>Brassicales</taxon>
        <taxon>Brassicaceae</taxon>
        <taxon>Brassiceae</taxon>
        <taxon>Brassica</taxon>
    </lineage>
</organism>
<protein>
    <submittedName>
        <fullName evidence="2">Uncharacterized protein</fullName>
    </submittedName>
</protein>
<proteinExistence type="predicted"/>
<feature type="region of interest" description="Disordered" evidence="1">
    <location>
        <begin position="475"/>
        <end position="509"/>
    </location>
</feature>
<feature type="compositionally biased region" description="Basic and acidic residues" evidence="1">
    <location>
        <begin position="283"/>
        <end position="303"/>
    </location>
</feature>
<feature type="compositionally biased region" description="Basic and acidic residues" evidence="1">
    <location>
        <begin position="491"/>
        <end position="509"/>
    </location>
</feature>
<dbReference type="AlphaFoldDB" id="A0A8S9MMK5"/>
<reference evidence="2" key="1">
    <citation type="submission" date="2019-12" db="EMBL/GenBank/DDBJ databases">
        <title>Genome sequencing and annotation of Brassica cretica.</title>
        <authorList>
            <person name="Studholme D.J."/>
            <person name="Sarris P.F."/>
        </authorList>
    </citation>
    <scope>NUCLEOTIDE SEQUENCE</scope>
    <source>
        <strain evidence="2">PFS-001/15</strain>
        <tissue evidence="2">Leaf</tissue>
    </source>
</reference>
<dbReference type="Proteomes" id="UP000712281">
    <property type="component" value="Unassembled WGS sequence"/>
</dbReference>
<feature type="compositionally biased region" description="Polar residues" evidence="1">
    <location>
        <begin position="481"/>
        <end position="490"/>
    </location>
</feature>
<dbReference type="EMBL" id="QGKW02000007">
    <property type="protein sequence ID" value="KAF2619388.1"/>
    <property type="molecule type" value="Genomic_DNA"/>
</dbReference>
<feature type="region of interest" description="Disordered" evidence="1">
    <location>
        <begin position="558"/>
        <end position="642"/>
    </location>
</feature>